<feature type="region of interest" description="Disordered" evidence="1">
    <location>
        <begin position="1"/>
        <end position="29"/>
    </location>
</feature>
<evidence type="ECO:0000313" key="2">
    <source>
        <dbReference type="EMBL" id="CAF1678343.1"/>
    </source>
</evidence>
<name>A0A816GQR2_ADIRI</name>
<evidence type="ECO:0000313" key="3">
    <source>
        <dbReference type="Proteomes" id="UP000663828"/>
    </source>
</evidence>
<feature type="compositionally biased region" description="Polar residues" evidence="1">
    <location>
        <begin position="14"/>
        <end position="25"/>
    </location>
</feature>
<feature type="region of interest" description="Disordered" evidence="1">
    <location>
        <begin position="198"/>
        <end position="256"/>
    </location>
</feature>
<comment type="caution">
    <text evidence="2">The sequence shown here is derived from an EMBL/GenBank/DDBJ whole genome shotgun (WGS) entry which is preliminary data.</text>
</comment>
<dbReference type="AlphaFoldDB" id="A0A816GQR2"/>
<sequence>MYLAKETTVDETKSSQYVTTSSPSASEGEDVEAIVDGLEKGKYSNEVVAAIVEHLNRSSDAEKKIPFNILDLQSYLQGDKNLSLAQEEQIKEYLDNNRSPLQNIVSQYTKDLTDSSTIAPITSDAEIEDFLENIVDISSNVFNISTDSESRTISKDDLRSYLKGHGNLSKAQEAQIQTYLHELSATNSALFSKYFTSTQKPQKIPQERNQSSTIDTDDDIDSEISLPSGSESSSSQYSTTTRVSPARAPVDDHNEEEKFKDFLRKIPQTDSNYYNIFSGPGGQLFSKDDLLSFLEGRSNLSKEQQAQIQAYLIKESPADQETFVKFLTSTTKQPTTTTFSSKDVEDMDKVEEIPASILEKLNHIIATENSSFTLDDIHTYLQKRGNLSAVQQSQIEDFLAKQPTSINKLLLSKHFTTTQPSSTIYSSEEGITLDDLLKRIPSAGSDYFNITTGSEQVLIAKDDLQSYLEGEKNLSDIQQAQIDAYLTQRLSANRNLFSKKLTTMSTLESSSTSNPNVYQQYIHAQNQTTGLENMPFTADELNAYIQGRRNTSLVQQKQIEDHLAKQTA</sequence>
<keyword evidence="3" id="KW-1185">Reference proteome</keyword>
<protein>
    <submittedName>
        <fullName evidence="2">Uncharacterized protein</fullName>
    </submittedName>
</protein>
<feature type="compositionally biased region" description="Low complexity" evidence="1">
    <location>
        <begin position="223"/>
        <end position="244"/>
    </location>
</feature>
<dbReference type="Proteomes" id="UP000663828">
    <property type="component" value="Unassembled WGS sequence"/>
</dbReference>
<organism evidence="2 3">
    <name type="scientific">Adineta ricciae</name>
    <name type="common">Rotifer</name>
    <dbReference type="NCBI Taxonomy" id="249248"/>
    <lineage>
        <taxon>Eukaryota</taxon>
        <taxon>Metazoa</taxon>
        <taxon>Spiralia</taxon>
        <taxon>Gnathifera</taxon>
        <taxon>Rotifera</taxon>
        <taxon>Eurotatoria</taxon>
        <taxon>Bdelloidea</taxon>
        <taxon>Adinetida</taxon>
        <taxon>Adinetidae</taxon>
        <taxon>Adineta</taxon>
    </lineage>
</organism>
<gene>
    <name evidence="2" type="ORF">XAT740_LOCUS60047</name>
</gene>
<accession>A0A816GQR2</accession>
<feature type="non-terminal residue" evidence="2">
    <location>
        <position position="568"/>
    </location>
</feature>
<proteinExistence type="predicted"/>
<reference evidence="2" key="1">
    <citation type="submission" date="2021-02" db="EMBL/GenBank/DDBJ databases">
        <authorList>
            <person name="Nowell W R."/>
        </authorList>
    </citation>
    <scope>NUCLEOTIDE SEQUENCE</scope>
</reference>
<evidence type="ECO:0000256" key="1">
    <source>
        <dbReference type="SAM" id="MobiDB-lite"/>
    </source>
</evidence>
<dbReference type="EMBL" id="CAJNOR010014460">
    <property type="protein sequence ID" value="CAF1678343.1"/>
    <property type="molecule type" value="Genomic_DNA"/>
</dbReference>